<evidence type="ECO:0000259" key="9">
    <source>
        <dbReference type="PROSITE" id="PS51767"/>
    </source>
</evidence>
<dbReference type="GO" id="GO:0004190">
    <property type="term" value="F:aspartic-type endopeptidase activity"/>
    <property type="evidence" value="ECO:0007669"/>
    <property type="project" value="UniProtKB-KW"/>
</dbReference>
<feature type="signal peptide" evidence="8">
    <location>
        <begin position="1"/>
        <end position="20"/>
    </location>
</feature>
<proteinExistence type="inferred from homology"/>
<feature type="chain" id="PRO_5001507834" description="Peptidase A1 domain-containing protein" evidence="8">
    <location>
        <begin position="21"/>
        <end position="403"/>
    </location>
</feature>
<dbReference type="PROSITE" id="PS51767">
    <property type="entry name" value="PEPTIDASE_A1"/>
    <property type="match status" value="1"/>
</dbReference>
<dbReference type="PANTHER" id="PTHR47966">
    <property type="entry name" value="BETA-SITE APP-CLEAVING ENZYME, ISOFORM A-RELATED"/>
    <property type="match status" value="1"/>
</dbReference>
<feature type="active site" evidence="6">
    <location>
        <position position="98"/>
    </location>
</feature>
<comment type="similarity">
    <text evidence="1 7">Belongs to the peptidase A1 family.</text>
</comment>
<dbReference type="GO" id="GO:0006508">
    <property type="term" value="P:proteolysis"/>
    <property type="evidence" value="ECO:0007669"/>
    <property type="project" value="UniProtKB-KW"/>
</dbReference>
<feature type="domain" description="Peptidase A1" evidence="9">
    <location>
        <begin position="82"/>
        <end position="400"/>
    </location>
</feature>
<name>A0A022VPZ6_TRIRU</name>
<accession>A0A022VPZ6</accession>
<dbReference type="EMBL" id="KK207929">
    <property type="protein sequence ID" value="EZF48362.1"/>
    <property type="molecule type" value="Genomic_DNA"/>
</dbReference>
<dbReference type="OrthoDB" id="2747330at2759"/>
<dbReference type="PANTHER" id="PTHR47966:SF2">
    <property type="entry name" value="ASPERGILLOPEPSIN-1-RELATED"/>
    <property type="match status" value="1"/>
</dbReference>
<evidence type="ECO:0000256" key="8">
    <source>
        <dbReference type="SAM" id="SignalP"/>
    </source>
</evidence>
<evidence type="ECO:0000256" key="6">
    <source>
        <dbReference type="PIRSR" id="PIRSR601461-1"/>
    </source>
</evidence>
<dbReference type="PRINTS" id="PR00792">
    <property type="entry name" value="PEPSIN"/>
</dbReference>
<evidence type="ECO:0000256" key="3">
    <source>
        <dbReference type="ARBA" id="ARBA00022750"/>
    </source>
</evidence>
<dbReference type="FunFam" id="2.40.70.10:FF:000026">
    <property type="entry name" value="Endothiapepsin"/>
    <property type="match status" value="1"/>
</dbReference>
<dbReference type="InterPro" id="IPR021109">
    <property type="entry name" value="Peptidase_aspartic_dom_sf"/>
</dbReference>
<evidence type="ECO:0000256" key="2">
    <source>
        <dbReference type="ARBA" id="ARBA00022670"/>
    </source>
</evidence>
<dbReference type="InterPro" id="IPR033121">
    <property type="entry name" value="PEPTIDASE_A1"/>
</dbReference>
<dbReference type="Gene3D" id="2.40.70.10">
    <property type="entry name" value="Acid Proteases"/>
    <property type="match status" value="2"/>
</dbReference>
<keyword evidence="5" id="KW-0865">Zymogen</keyword>
<dbReference type="SUPFAM" id="SSF50630">
    <property type="entry name" value="Acid proteases"/>
    <property type="match status" value="1"/>
</dbReference>
<keyword evidence="3 7" id="KW-0064">Aspartyl protease</keyword>
<protein>
    <recommendedName>
        <fullName evidence="9">Peptidase A1 domain-containing protein</fullName>
    </recommendedName>
</protein>
<feature type="active site" evidence="6">
    <location>
        <position position="293"/>
    </location>
</feature>
<evidence type="ECO:0000256" key="4">
    <source>
        <dbReference type="ARBA" id="ARBA00022801"/>
    </source>
</evidence>
<dbReference type="InterPro" id="IPR034163">
    <property type="entry name" value="Aspergillopepsin-like_cat_dom"/>
</dbReference>
<dbReference type="CDD" id="cd06097">
    <property type="entry name" value="Aspergillopepsin_like"/>
    <property type="match status" value="1"/>
</dbReference>
<evidence type="ECO:0000256" key="7">
    <source>
        <dbReference type="RuleBase" id="RU000454"/>
    </source>
</evidence>
<keyword evidence="8" id="KW-0732">Signal</keyword>
<dbReference type="PROSITE" id="PS00141">
    <property type="entry name" value="ASP_PROTEASE"/>
    <property type="match status" value="1"/>
</dbReference>
<dbReference type="Pfam" id="PF00026">
    <property type="entry name" value="Asp"/>
    <property type="match status" value="1"/>
</dbReference>
<evidence type="ECO:0000256" key="1">
    <source>
        <dbReference type="ARBA" id="ARBA00007447"/>
    </source>
</evidence>
<keyword evidence="4 7" id="KW-0378">Hydrolase</keyword>
<dbReference type="AlphaFoldDB" id="A0A022VPZ6"/>
<dbReference type="HOGENOM" id="CLU_013253_0_1_1"/>
<reference evidence="10" key="1">
    <citation type="submission" date="2014-02" db="EMBL/GenBank/DDBJ databases">
        <title>The Genome Sequence of Trichophyton rubrum (morphotype fischeri) CBS 288.86.</title>
        <authorList>
            <consortium name="The Broad Institute Genomics Platform"/>
            <person name="Cuomo C.A."/>
            <person name="White T.C."/>
            <person name="Graser Y."/>
            <person name="Martinez-Rossi N."/>
            <person name="Heitman J."/>
            <person name="Young S.K."/>
            <person name="Zeng Q."/>
            <person name="Gargeya S."/>
            <person name="Abouelleil A."/>
            <person name="Alvarado L."/>
            <person name="Chapman S.B."/>
            <person name="Gainer-Dewar J."/>
            <person name="Goldberg J."/>
            <person name="Griggs A."/>
            <person name="Gujja S."/>
            <person name="Hansen M."/>
            <person name="Howarth C."/>
            <person name="Imamovic A."/>
            <person name="Larimer J."/>
            <person name="Martinez D."/>
            <person name="Murphy C."/>
            <person name="Pearson M.D."/>
            <person name="Persinoti G."/>
            <person name="Poon T."/>
            <person name="Priest M."/>
            <person name="Roberts A.D."/>
            <person name="Saif S."/>
            <person name="Shea T.D."/>
            <person name="Sykes S.N."/>
            <person name="Wortman J."/>
            <person name="Nusbaum C."/>
            <person name="Birren B."/>
        </authorList>
    </citation>
    <scope>NUCLEOTIDE SEQUENCE [LARGE SCALE GENOMIC DNA]</scope>
    <source>
        <strain evidence="10">CBS 288.86</strain>
    </source>
</reference>
<organism evidence="10">
    <name type="scientific">Trichophyton rubrum CBS 288.86</name>
    <dbReference type="NCBI Taxonomy" id="1215330"/>
    <lineage>
        <taxon>Eukaryota</taxon>
        <taxon>Fungi</taxon>
        <taxon>Dikarya</taxon>
        <taxon>Ascomycota</taxon>
        <taxon>Pezizomycotina</taxon>
        <taxon>Eurotiomycetes</taxon>
        <taxon>Eurotiomycetidae</taxon>
        <taxon>Onygenales</taxon>
        <taxon>Arthrodermataceae</taxon>
        <taxon>Trichophyton</taxon>
    </lineage>
</organism>
<dbReference type="InterPro" id="IPR001969">
    <property type="entry name" value="Aspartic_peptidase_AS"/>
</dbReference>
<dbReference type="InterPro" id="IPR001461">
    <property type="entry name" value="Aspartic_peptidase_A1"/>
</dbReference>
<gene>
    <name evidence="10" type="ORF">H103_08002</name>
</gene>
<evidence type="ECO:0000313" key="10">
    <source>
        <dbReference type="EMBL" id="EZF48362.1"/>
    </source>
</evidence>
<dbReference type="Proteomes" id="UP000023758">
    <property type="component" value="Unassembled WGS sequence"/>
</dbReference>
<evidence type="ECO:0000256" key="5">
    <source>
        <dbReference type="ARBA" id="ARBA00023145"/>
    </source>
</evidence>
<sequence length="403" mass="43035">MVQISQIGAVLVVCSTLTVAAPTKGKARFNVPQVAIPMKAVHHPAVAYARALHKFGMKVPKAVSDAARGSVPTTPTKDDEQYVTQVTVGQGKLNLDLDTGSGDLWVFSTETPKDQSQGHNLYMPTSKSKRLDGYSWEITYGDMSSAGGDVFLDTVSIGNVTASSQAVESAKKVSDQFAKDKATDGLMGLSFSVLNTVQPKPQTTFFDTVLKQLEKPLFTCTLKHGQPGSYDFGYIDDSKHTGEIAYTNVDNSQGWWGFTAESYSIGGGSNSTHSFHGAQHHGARGSSIDGIADTGTTLMLLSDDVVQEYYGKVQGAKMDQQQGGWVFPCDAKLPDFTLSISGYNAVVPGKFMNYQAVGSMCFGGVQSVGSTGGVPNIFGDVFLKSQFVVWDTQGPRIGFAPQA</sequence>
<keyword evidence="2 7" id="KW-0645">Protease</keyword>